<dbReference type="Gene3D" id="3.30.9.10">
    <property type="entry name" value="D-Amino Acid Oxidase, subunit A, domain 2"/>
    <property type="match status" value="1"/>
</dbReference>
<dbReference type="Gene3D" id="3.50.50.60">
    <property type="entry name" value="FAD/NAD(P)-binding domain"/>
    <property type="match status" value="1"/>
</dbReference>
<organism evidence="7 8">
    <name type="scientific">Conexibacter stalactiti</name>
    <dbReference type="NCBI Taxonomy" id="1940611"/>
    <lineage>
        <taxon>Bacteria</taxon>
        <taxon>Bacillati</taxon>
        <taxon>Actinomycetota</taxon>
        <taxon>Thermoleophilia</taxon>
        <taxon>Solirubrobacterales</taxon>
        <taxon>Conexibacteraceae</taxon>
        <taxon>Conexibacter</taxon>
    </lineage>
</organism>
<evidence type="ECO:0000256" key="4">
    <source>
        <dbReference type="ARBA" id="ARBA00023014"/>
    </source>
</evidence>
<keyword evidence="3" id="KW-0408">Iron</keyword>
<sequence>MSPNEPIWIAGEEPGAGFPRLAEDLTVDVAVIGGGISGVTTALLCKQDGARVALLERGRVAGGASGFTTAKASALQQTKLAEIRRLHGDETVAAYARASSEAIEWIAATVRERAIDCAWERLPDITYAADAEQLDAVQRTAEAARAAGLPVTTNGAEAALPFAAAGAVRLDEQAQFHPVRYLRALAAAIPGEECHVFEQSAVVHVDDGSPCTITTDDGRSVTAGAVVVATNYPLLDRGLFFTRTEAVRSYLVAARVRGELPATMAISAGEPTRSIRPYSDAGGERWVLVGGEGHATGSGDAQPQRYEALERFAREQFDVIDIPHRWSTQDGSPVDRLPYAGPYTPHSRHLFVNAGHQKWGMTNATAGARVVADLIAGRTPAFAELLDPNRLTLSAAPQFAKAQLHVGAHLIGDRLTPAEASPDEVPAGEARVVRSGLGKVGAFRDDDGTLHAVSLRCTHLGCLLHWNGAERSWDCPCHGSRFDPDGTVLAGPAAEPLPRREL</sequence>
<dbReference type="CDD" id="cd03477">
    <property type="entry name" value="Rieske_YhfW_C"/>
    <property type="match status" value="1"/>
</dbReference>
<dbReference type="InterPro" id="IPR005805">
    <property type="entry name" value="Rieske_Fe-S_prot_C"/>
</dbReference>
<evidence type="ECO:0000256" key="2">
    <source>
        <dbReference type="ARBA" id="ARBA00022723"/>
    </source>
</evidence>
<dbReference type="EMBL" id="JAWSTH010000014">
    <property type="protein sequence ID" value="MDW5594230.1"/>
    <property type="molecule type" value="Genomic_DNA"/>
</dbReference>
<evidence type="ECO:0000256" key="5">
    <source>
        <dbReference type="ARBA" id="ARBA00023157"/>
    </source>
</evidence>
<feature type="domain" description="Rieske" evidence="6">
    <location>
        <begin position="417"/>
        <end position="502"/>
    </location>
</feature>
<evidence type="ECO:0000256" key="1">
    <source>
        <dbReference type="ARBA" id="ARBA00022714"/>
    </source>
</evidence>
<keyword evidence="4" id="KW-0411">Iron-sulfur</keyword>
<dbReference type="InterPro" id="IPR006076">
    <property type="entry name" value="FAD-dep_OxRdtase"/>
</dbReference>
<dbReference type="PRINTS" id="PR00162">
    <property type="entry name" value="RIESKE"/>
</dbReference>
<evidence type="ECO:0000313" key="8">
    <source>
        <dbReference type="Proteomes" id="UP001284601"/>
    </source>
</evidence>
<dbReference type="InterPro" id="IPR036922">
    <property type="entry name" value="Rieske_2Fe-2S_sf"/>
</dbReference>
<dbReference type="PANTHER" id="PTHR13847">
    <property type="entry name" value="SARCOSINE DEHYDROGENASE-RELATED"/>
    <property type="match status" value="1"/>
</dbReference>
<keyword evidence="2" id="KW-0479">Metal-binding</keyword>
<dbReference type="InterPro" id="IPR017941">
    <property type="entry name" value="Rieske_2Fe-2S"/>
</dbReference>
<protein>
    <submittedName>
        <fullName evidence="7">FAD-dependent oxidoreductase</fullName>
    </submittedName>
</protein>
<keyword evidence="1" id="KW-0001">2Fe-2S</keyword>
<dbReference type="InterPro" id="IPR036188">
    <property type="entry name" value="FAD/NAD-bd_sf"/>
</dbReference>
<reference evidence="8" key="1">
    <citation type="submission" date="2023-07" db="EMBL/GenBank/DDBJ databases">
        <title>Conexibacter stalactiti sp. nov., isolated from stalactites in a lava cave and emended description of the genus Conexibacter.</title>
        <authorList>
            <person name="Lee S.D."/>
        </authorList>
    </citation>
    <scope>NUCLEOTIDE SEQUENCE [LARGE SCALE GENOMIC DNA]</scope>
    <source>
        <strain evidence="8">KCTC 39840</strain>
    </source>
</reference>
<name>A0ABU4HNW5_9ACTN</name>
<dbReference type="Pfam" id="PF00355">
    <property type="entry name" value="Rieske"/>
    <property type="match status" value="1"/>
</dbReference>
<dbReference type="Proteomes" id="UP001284601">
    <property type="component" value="Unassembled WGS sequence"/>
</dbReference>
<dbReference type="RefSeq" id="WP_318596501.1">
    <property type="nucleotide sequence ID" value="NZ_JAWSTH010000014.1"/>
</dbReference>
<dbReference type="SUPFAM" id="SSF51905">
    <property type="entry name" value="FAD/NAD(P)-binding domain"/>
    <property type="match status" value="1"/>
</dbReference>
<dbReference type="PROSITE" id="PS51296">
    <property type="entry name" value="RIESKE"/>
    <property type="match status" value="1"/>
</dbReference>
<dbReference type="InterPro" id="IPR038010">
    <property type="entry name" value="YhfW_C"/>
</dbReference>
<dbReference type="Pfam" id="PF01266">
    <property type="entry name" value="DAO"/>
    <property type="match status" value="1"/>
</dbReference>
<proteinExistence type="predicted"/>
<keyword evidence="5" id="KW-1015">Disulfide bond</keyword>
<evidence type="ECO:0000256" key="3">
    <source>
        <dbReference type="ARBA" id="ARBA00023004"/>
    </source>
</evidence>
<comment type="caution">
    <text evidence="7">The sequence shown here is derived from an EMBL/GenBank/DDBJ whole genome shotgun (WGS) entry which is preliminary data.</text>
</comment>
<dbReference type="SUPFAM" id="SSF50022">
    <property type="entry name" value="ISP domain"/>
    <property type="match status" value="1"/>
</dbReference>
<dbReference type="PANTHER" id="PTHR13847:SF274">
    <property type="entry name" value="RIESKE 2FE-2S IRON-SULFUR PROTEIN YHFW-RELATED"/>
    <property type="match status" value="1"/>
</dbReference>
<gene>
    <name evidence="7" type="ORF">R7226_07780</name>
</gene>
<evidence type="ECO:0000259" key="6">
    <source>
        <dbReference type="PROSITE" id="PS51296"/>
    </source>
</evidence>
<keyword evidence="8" id="KW-1185">Reference proteome</keyword>
<accession>A0ABU4HNW5</accession>
<dbReference type="Gene3D" id="2.102.10.10">
    <property type="entry name" value="Rieske [2Fe-2S] iron-sulphur domain"/>
    <property type="match status" value="1"/>
</dbReference>
<evidence type="ECO:0000313" key="7">
    <source>
        <dbReference type="EMBL" id="MDW5594230.1"/>
    </source>
</evidence>